<accession>A0A231H9Q0</accession>
<dbReference type="Proteomes" id="UP000215506">
    <property type="component" value="Unassembled WGS sequence"/>
</dbReference>
<dbReference type="SUPFAM" id="SSF54427">
    <property type="entry name" value="NTF2-like"/>
    <property type="match status" value="1"/>
</dbReference>
<dbReference type="RefSeq" id="WP_039783964.1">
    <property type="nucleotide sequence ID" value="NZ_JAAXOR010000001.1"/>
</dbReference>
<feature type="domain" description="SnoaL-like" evidence="1">
    <location>
        <begin position="22"/>
        <end position="109"/>
    </location>
</feature>
<dbReference type="Pfam" id="PF12680">
    <property type="entry name" value="SnoaL_2"/>
    <property type="match status" value="1"/>
</dbReference>
<evidence type="ECO:0000259" key="1">
    <source>
        <dbReference type="Pfam" id="PF12680"/>
    </source>
</evidence>
<sequence length="178" mass="19902">MSELTMDQMEEILLAHEKAELEMDIEATMATVSPNCRWEFPTDGLVAEGPEAVREHYRRVLPGAQQWNVAAEKRVHSAGPNALIREAWVSWDTPEGGRANGLYLVVMTFDPEAKLITAERLYADTNFAKYMDRQLDVATYKDFPGVRTLSSVAPVINTHDAFALAESRGITIDGKYGR</sequence>
<keyword evidence="3" id="KW-1185">Reference proteome</keyword>
<comment type="caution">
    <text evidence="2">The sequence shown here is derived from an EMBL/GenBank/DDBJ whole genome shotgun (WGS) entry which is preliminary data.</text>
</comment>
<organism evidence="2 3">
    <name type="scientific">Nocardia cerradoensis</name>
    <dbReference type="NCBI Taxonomy" id="85688"/>
    <lineage>
        <taxon>Bacteria</taxon>
        <taxon>Bacillati</taxon>
        <taxon>Actinomycetota</taxon>
        <taxon>Actinomycetes</taxon>
        <taxon>Mycobacteriales</taxon>
        <taxon>Nocardiaceae</taxon>
        <taxon>Nocardia</taxon>
    </lineage>
</organism>
<dbReference type="Gene3D" id="3.10.450.50">
    <property type="match status" value="1"/>
</dbReference>
<reference evidence="2 3" key="1">
    <citation type="submission" date="2017-07" db="EMBL/GenBank/DDBJ databases">
        <title>First draft Genome Sequence of Nocardia cerradoensis isolated from human infection.</title>
        <authorList>
            <person name="Carrasco G."/>
        </authorList>
    </citation>
    <scope>NUCLEOTIDE SEQUENCE [LARGE SCALE GENOMIC DNA]</scope>
    <source>
        <strain evidence="2 3">CNM20130759</strain>
    </source>
</reference>
<gene>
    <name evidence="2" type="ORF">B7C42_01877</name>
</gene>
<dbReference type="InterPro" id="IPR032710">
    <property type="entry name" value="NTF2-like_dom_sf"/>
</dbReference>
<proteinExistence type="predicted"/>
<protein>
    <recommendedName>
        <fullName evidence="1">SnoaL-like domain-containing protein</fullName>
    </recommendedName>
</protein>
<dbReference type="EMBL" id="NGAF01000003">
    <property type="protein sequence ID" value="OXR45585.1"/>
    <property type="molecule type" value="Genomic_DNA"/>
</dbReference>
<name>A0A231H9Q0_9NOCA</name>
<dbReference type="InterPro" id="IPR037401">
    <property type="entry name" value="SnoaL-like"/>
</dbReference>
<evidence type="ECO:0000313" key="2">
    <source>
        <dbReference type="EMBL" id="OXR45585.1"/>
    </source>
</evidence>
<dbReference type="AlphaFoldDB" id="A0A231H9Q0"/>
<evidence type="ECO:0000313" key="3">
    <source>
        <dbReference type="Proteomes" id="UP000215506"/>
    </source>
</evidence>